<dbReference type="InterPro" id="IPR002016">
    <property type="entry name" value="Haem_peroxidase"/>
</dbReference>
<dbReference type="SUPFAM" id="SSF48113">
    <property type="entry name" value="Heme-dependent peroxidases"/>
    <property type="match status" value="1"/>
</dbReference>
<feature type="domain" description="Plant heme peroxidase family profile" evidence="8">
    <location>
        <begin position="199"/>
        <end position="355"/>
    </location>
</feature>
<feature type="region of interest" description="Disordered" evidence="7">
    <location>
        <begin position="1"/>
        <end position="31"/>
    </location>
</feature>
<dbReference type="FunFam" id="1.10.420.10:FF:000011">
    <property type="entry name" value="Adenylate/guanylate cyclase"/>
    <property type="match status" value="1"/>
</dbReference>
<dbReference type="Gene3D" id="1.10.420.10">
    <property type="entry name" value="Peroxidase, domain 2"/>
    <property type="match status" value="1"/>
</dbReference>
<dbReference type="Gene3D" id="1.10.520.10">
    <property type="match status" value="1"/>
</dbReference>
<dbReference type="PRINTS" id="PR00458">
    <property type="entry name" value="PEROXIDASE"/>
</dbReference>
<dbReference type="Pfam" id="PF00141">
    <property type="entry name" value="peroxidase"/>
    <property type="match status" value="1"/>
</dbReference>
<organism evidence="9 10">
    <name type="scientific">Stephania japonica</name>
    <dbReference type="NCBI Taxonomy" id="461633"/>
    <lineage>
        <taxon>Eukaryota</taxon>
        <taxon>Viridiplantae</taxon>
        <taxon>Streptophyta</taxon>
        <taxon>Embryophyta</taxon>
        <taxon>Tracheophyta</taxon>
        <taxon>Spermatophyta</taxon>
        <taxon>Magnoliopsida</taxon>
        <taxon>Ranunculales</taxon>
        <taxon>Menispermaceae</taxon>
        <taxon>Menispermoideae</taxon>
        <taxon>Cissampelideae</taxon>
        <taxon>Stephania</taxon>
    </lineage>
</organism>
<accession>A0AAP0JAJ9</accession>
<comment type="caution">
    <text evidence="9">The sequence shown here is derived from an EMBL/GenBank/DDBJ whole genome shotgun (WGS) entry which is preliminary data.</text>
</comment>
<name>A0AAP0JAJ9_9MAGN</name>
<comment type="similarity">
    <text evidence="2">Belongs to the peroxidase family. Ascorbate peroxidase subfamily.</text>
</comment>
<proteinExistence type="inferred from homology"/>
<dbReference type="InterPro" id="IPR002207">
    <property type="entry name" value="Peroxidase_I"/>
</dbReference>
<dbReference type="InterPro" id="IPR019793">
    <property type="entry name" value="Peroxidases_heam-ligand_BS"/>
</dbReference>
<keyword evidence="10" id="KW-1185">Reference proteome</keyword>
<comment type="cofactor">
    <cofactor evidence="1">
        <name>heme b</name>
        <dbReference type="ChEBI" id="CHEBI:60344"/>
    </cofactor>
</comment>
<gene>
    <name evidence="9" type="ORF">Sjap_011164</name>
</gene>
<dbReference type="Proteomes" id="UP001417504">
    <property type="component" value="Unassembled WGS sequence"/>
</dbReference>
<evidence type="ECO:0000256" key="5">
    <source>
        <dbReference type="ARBA" id="ARBA00023002"/>
    </source>
</evidence>
<evidence type="ECO:0000256" key="2">
    <source>
        <dbReference type="ARBA" id="ARBA00006873"/>
    </source>
</evidence>
<evidence type="ECO:0000313" key="10">
    <source>
        <dbReference type="Proteomes" id="UP001417504"/>
    </source>
</evidence>
<dbReference type="GO" id="GO:0020037">
    <property type="term" value="F:heme binding"/>
    <property type="evidence" value="ECO:0007669"/>
    <property type="project" value="InterPro"/>
</dbReference>
<dbReference type="EMBL" id="JBBNAE010000004">
    <property type="protein sequence ID" value="KAK9130677.1"/>
    <property type="molecule type" value="Genomic_DNA"/>
</dbReference>
<evidence type="ECO:0000256" key="7">
    <source>
        <dbReference type="SAM" id="MobiDB-lite"/>
    </source>
</evidence>
<protein>
    <recommendedName>
        <fullName evidence="3">L-ascorbate peroxidase</fullName>
        <ecNumber evidence="3">1.11.1.11</ecNumber>
    </recommendedName>
</protein>
<dbReference type="PANTHER" id="PTHR31356:SF8">
    <property type="entry name" value="L-ASCORBATE PEROXIDASE 6-RELATED"/>
    <property type="match status" value="1"/>
</dbReference>
<reference evidence="9 10" key="1">
    <citation type="submission" date="2024-01" db="EMBL/GenBank/DDBJ databases">
        <title>Genome assemblies of Stephania.</title>
        <authorList>
            <person name="Yang L."/>
        </authorList>
    </citation>
    <scope>NUCLEOTIDE SEQUENCE [LARGE SCALE GENOMIC DNA]</scope>
    <source>
        <strain evidence="9">QJT</strain>
        <tissue evidence="9">Leaf</tissue>
    </source>
</reference>
<dbReference type="GO" id="GO:0046872">
    <property type="term" value="F:metal ion binding"/>
    <property type="evidence" value="ECO:0007669"/>
    <property type="project" value="UniProtKB-KW"/>
</dbReference>
<evidence type="ECO:0000256" key="1">
    <source>
        <dbReference type="ARBA" id="ARBA00001970"/>
    </source>
</evidence>
<keyword evidence="5" id="KW-0560">Oxidoreductase</keyword>
<dbReference type="AlphaFoldDB" id="A0AAP0JAJ9"/>
<evidence type="ECO:0000256" key="6">
    <source>
        <dbReference type="ARBA" id="ARBA00023004"/>
    </source>
</evidence>
<dbReference type="GO" id="GO:0016688">
    <property type="term" value="F:L-ascorbate peroxidase activity"/>
    <property type="evidence" value="ECO:0007669"/>
    <property type="project" value="UniProtKB-EC"/>
</dbReference>
<evidence type="ECO:0000313" key="9">
    <source>
        <dbReference type="EMBL" id="KAK9130677.1"/>
    </source>
</evidence>
<dbReference type="GO" id="GO:0000302">
    <property type="term" value="P:response to reactive oxygen species"/>
    <property type="evidence" value="ECO:0007669"/>
    <property type="project" value="TreeGrafter"/>
</dbReference>
<dbReference type="InterPro" id="IPR010255">
    <property type="entry name" value="Haem_peroxidase_sf"/>
</dbReference>
<keyword evidence="6" id="KW-0408">Iron</keyword>
<dbReference type="CDD" id="cd00314">
    <property type="entry name" value="plant_peroxidase_like"/>
    <property type="match status" value="1"/>
</dbReference>
<dbReference type="PROSITE" id="PS00435">
    <property type="entry name" value="PEROXIDASE_1"/>
    <property type="match status" value="1"/>
</dbReference>
<sequence>MKKRIIEREDERIGEREEVGEGKLDLESELRPSTTRSRSLKTVELSRELVEGRTGGYLRVSGVFGVGYDWATDPSFTGVRDTDIKTGTTTISILSPVLTSAADPSTWLAKRPIVVELSLSLAELRKEIDKVKVKNDLRPTYHNAGTFTVAGHGQGMKGGYVYLLEDLSNEILRKALTKGKAAGHILEKVKSEVDGIKPVSWADMIAVAGAEAVSICGGPFIPIQLGRVDSLVPDPEGKLPEESLNASELKKCFRTKGFSTQELVALSGAHTIGSKGFGSPVVFDNSYYKILLEKPWMTSGGMSSMIGLPSDRALSEDGECLRWVRLYADDENKFFEDFKSAYIKLVNSGATWKKS</sequence>
<dbReference type="PANTHER" id="PTHR31356">
    <property type="entry name" value="THYLAKOID LUMENAL 29 KDA PROTEIN, CHLOROPLASTIC-RELATED"/>
    <property type="match status" value="1"/>
</dbReference>
<dbReference type="GO" id="GO:0034599">
    <property type="term" value="P:cellular response to oxidative stress"/>
    <property type="evidence" value="ECO:0007669"/>
    <property type="project" value="InterPro"/>
</dbReference>
<evidence type="ECO:0000256" key="4">
    <source>
        <dbReference type="ARBA" id="ARBA00022723"/>
    </source>
</evidence>
<dbReference type="EC" id="1.11.1.11" evidence="3"/>
<evidence type="ECO:0000256" key="3">
    <source>
        <dbReference type="ARBA" id="ARBA00012940"/>
    </source>
</evidence>
<dbReference type="InterPro" id="IPR044831">
    <property type="entry name" value="Ccp1-like"/>
</dbReference>
<dbReference type="PRINTS" id="PR00459">
    <property type="entry name" value="ASPEROXIDASE"/>
</dbReference>
<feature type="compositionally biased region" description="Basic and acidic residues" evidence="7">
    <location>
        <begin position="1"/>
        <end position="30"/>
    </location>
</feature>
<dbReference type="GO" id="GO:0042744">
    <property type="term" value="P:hydrogen peroxide catabolic process"/>
    <property type="evidence" value="ECO:0007669"/>
    <property type="project" value="TreeGrafter"/>
</dbReference>
<dbReference type="PROSITE" id="PS50873">
    <property type="entry name" value="PEROXIDASE_4"/>
    <property type="match status" value="1"/>
</dbReference>
<keyword evidence="4" id="KW-0479">Metal-binding</keyword>
<evidence type="ECO:0000259" key="8">
    <source>
        <dbReference type="PROSITE" id="PS50873"/>
    </source>
</evidence>